<keyword evidence="8" id="KW-1185">Reference proteome</keyword>
<dbReference type="CDD" id="cd00054">
    <property type="entry name" value="EGF_CA"/>
    <property type="match status" value="2"/>
</dbReference>
<dbReference type="PANTHER" id="PTHR15036">
    <property type="entry name" value="PIKACHURIN-LIKE PROTEIN"/>
    <property type="match status" value="1"/>
</dbReference>
<feature type="transmembrane region" description="Helical" evidence="4">
    <location>
        <begin position="340"/>
        <end position="360"/>
    </location>
</feature>
<dbReference type="PROSITE" id="PS50025">
    <property type="entry name" value="LAM_G_DOMAIN"/>
    <property type="match status" value="1"/>
</dbReference>
<dbReference type="InterPro" id="IPR013320">
    <property type="entry name" value="ConA-like_dom_sf"/>
</dbReference>
<dbReference type="InterPro" id="IPR050372">
    <property type="entry name" value="Neurexin-related_CASP"/>
</dbReference>
<dbReference type="Proteomes" id="UP001352852">
    <property type="component" value="Unassembled WGS sequence"/>
</dbReference>
<dbReference type="SMART" id="SM00179">
    <property type="entry name" value="EGF_CA"/>
    <property type="match status" value="3"/>
</dbReference>
<feature type="disulfide bond" evidence="2">
    <location>
        <begin position="50"/>
        <end position="59"/>
    </location>
</feature>
<feature type="disulfide bond" evidence="2">
    <location>
        <begin position="289"/>
        <end position="299"/>
    </location>
</feature>
<reference evidence="7 8" key="1">
    <citation type="submission" date="2021-06" db="EMBL/GenBank/DDBJ databases">
        <authorList>
            <person name="Palmer J.M."/>
        </authorList>
    </citation>
    <scope>NUCLEOTIDE SEQUENCE [LARGE SCALE GENOMIC DNA]</scope>
    <source>
        <strain evidence="7 8">CL_MEX2019</strain>
        <tissue evidence="7">Muscle</tissue>
    </source>
</reference>
<dbReference type="SUPFAM" id="SSF57196">
    <property type="entry name" value="EGF/Laminin"/>
    <property type="match status" value="1"/>
</dbReference>
<keyword evidence="4" id="KW-0812">Transmembrane</keyword>
<dbReference type="PROSITE" id="PS01186">
    <property type="entry name" value="EGF_2"/>
    <property type="match status" value="2"/>
</dbReference>
<dbReference type="Gene3D" id="2.60.120.200">
    <property type="match status" value="1"/>
</dbReference>
<dbReference type="InterPro" id="IPR001881">
    <property type="entry name" value="EGF-like_Ca-bd_dom"/>
</dbReference>
<dbReference type="PROSITE" id="PS50026">
    <property type="entry name" value="EGF_3"/>
    <property type="match status" value="2"/>
</dbReference>
<dbReference type="SMART" id="SM00282">
    <property type="entry name" value="LamG"/>
    <property type="match status" value="1"/>
</dbReference>
<feature type="region of interest" description="Disordered" evidence="3">
    <location>
        <begin position="420"/>
        <end position="451"/>
    </location>
</feature>
<feature type="non-terminal residue" evidence="7">
    <location>
        <position position="1"/>
    </location>
</feature>
<keyword evidence="1 2" id="KW-1015">Disulfide bond</keyword>
<evidence type="ECO:0000259" key="6">
    <source>
        <dbReference type="PROSITE" id="PS50026"/>
    </source>
</evidence>
<feature type="region of interest" description="Disordered" evidence="3">
    <location>
        <begin position="564"/>
        <end position="590"/>
    </location>
</feature>
<feature type="domain" description="EGF-like" evidence="6">
    <location>
        <begin position="20"/>
        <end position="60"/>
    </location>
</feature>
<feature type="domain" description="Laminin G" evidence="5">
    <location>
        <begin position="63"/>
        <end position="242"/>
    </location>
</feature>
<dbReference type="CDD" id="cd00110">
    <property type="entry name" value="LamG"/>
    <property type="match status" value="1"/>
</dbReference>
<keyword evidence="2" id="KW-0245">EGF-like domain</keyword>
<dbReference type="Pfam" id="PF02210">
    <property type="entry name" value="Laminin_G_2"/>
    <property type="match status" value="1"/>
</dbReference>
<accession>A0ABU7ESN0</accession>
<comment type="caution">
    <text evidence="7">The sequence shown here is derived from an EMBL/GenBank/DDBJ whole genome shotgun (WGS) entry which is preliminary data.</text>
</comment>
<keyword evidence="4" id="KW-0472">Membrane</keyword>
<dbReference type="InterPro" id="IPR000742">
    <property type="entry name" value="EGF"/>
</dbReference>
<dbReference type="PROSITE" id="PS00022">
    <property type="entry name" value="EGF_1"/>
    <property type="match status" value="2"/>
</dbReference>
<evidence type="ECO:0000256" key="1">
    <source>
        <dbReference type="ARBA" id="ARBA00023157"/>
    </source>
</evidence>
<dbReference type="Gene3D" id="2.10.25.10">
    <property type="entry name" value="Laminin"/>
    <property type="match status" value="2"/>
</dbReference>
<name>A0ABU7ESN0_9TELE</name>
<feature type="disulfide bond" evidence="2">
    <location>
        <begin position="311"/>
        <end position="320"/>
    </location>
</feature>
<evidence type="ECO:0000313" key="7">
    <source>
        <dbReference type="EMBL" id="MED6290228.1"/>
    </source>
</evidence>
<dbReference type="SMART" id="SM00181">
    <property type="entry name" value="EGF"/>
    <property type="match status" value="3"/>
</dbReference>
<keyword evidence="4" id="KW-1133">Transmembrane helix</keyword>
<evidence type="ECO:0000256" key="3">
    <source>
        <dbReference type="SAM" id="MobiDB-lite"/>
    </source>
</evidence>
<protein>
    <submittedName>
        <fullName evidence="7">Uncharacterized protein</fullName>
    </submittedName>
</protein>
<sequence length="590" mass="65507">LYDLGSPAESSSTLPGCSLIDNHCTDLEQLPSCGKQGSCHGEWGSFSCLCEKGFTGPHCDQVTPEFSFDGRSHIQLQLLWSLPARQTRVQVGVRTRALTGVILSLLSQDQSEYLRLEVINGLLAVFYNLGDGDYNISLPYHRLDDGDWHEVELDRYGREFTLRLDGGGGRLEITASPGQSQEIIIDPSVVMLGNSFPSGHNRSFLGCLRDVRFNSRSIPLDHDQHSEGLQVLVASQGISVGCYSDACRKHHCSPPFVCVDLWRHHDCRCPPGHMTKETSLGRVCIYTLCASRPCRHGTCVAHSLSRYSCHCSEGYRGRHCEVALAVFHSEGGNSLSLSSMFAISICVMAFLVLMLGLFLYSCWRRHKGLKEGVYQVSAHHGEWEDIRENVLNYDEEGGGEQDQNAFNMVELQRSLQPSPAQSLRYSYTQNTSSNPQTKLQDNNKKGMSNGSGSAAIALRLSIPPSEAETLSSPLTFRRSQRAFSFSSQDLARYLCEVIRDMEHTEDPGTMTTPRRPSGKEHNLASVRSLSSLSASQGSDVRLHASQITRMDTFRTLRAVMCDLRGDSKTPNSQRDKLRESRGQLKCEKNG</sequence>
<dbReference type="InterPro" id="IPR001791">
    <property type="entry name" value="Laminin_G"/>
</dbReference>
<evidence type="ECO:0000256" key="2">
    <source>
        <dbReference type="PROSITE-ProRule" id="PRU00076"/>
    </source>
</evidence>
<feature type="region of interest" description="Disordered" evidence="3">
    <location>
        <begin position="504"/>
        <end position="523"/>
    </location>
</feature>
<organism evidence="7 8">
    <name type="scientific">Characodon lateralis</name>
    <dbReference type="NCBI Taxonomy" id="208331"/>
    <lineage>
        <taxon>Eukaryota</taxon>
        <taxon>Metazoa</taxon>
        <taxon>Chordata</taxon>
        <taxon>Craniata</taxon>
        <taxon>Vertebrata</taxon>
        <taxon>Euteleostomi</taxon>
        <taxon>Actinopterygii</taxon>
        <taxon>Neopterygii</taxon>
        <taxon>Teleostei</taxon>
        <taxon>Neoteleostei</taxon>
        <taxon>Acanthomorphata</taxon>
        <taxon>Ovalentaria</taxon>
        <taxon>Atherinomorphae</taxon>
        <taxon>Cyprinodontiformes</taxon>
        <taxon>Goodeidae</taxon>
        <taxon>Characodon</taxon>
    </lineage>
</organism>
<gene>
    <name evidence="7" type="ORF">CHARACLAT_010955</name>
</gene>
<dbReference type="PANTHER" id="PTHR15036:SF85">
    <property type="entry name" value="SP2353, ISOFORM A"/>
    <property type="match status" value="1"/>
</dbReference>
<dbReference type="SUPFAM" id="SSF49899">
    <property type="entry name" value="Concanavalin A-like lectins/glucanases"/>
    <property type="match status" value="1"/>
</dbReference>
<evidence type="ECO:0000256" key="4">
    <source>
        <dbReference type="SAM" id="Phobius"/>
    </source>
</evidence>
<evidence type="ECO:0000259" key="5">
    <source>
        <dbReference type="PROSITE" id="PS50025"/>
    </source>
</evidence>
<proteinExistence type="predicted"/>
<dbReference type="Pfam" id="PF00008">
    <property type="entry name" value="EGF"/>
    <property type="match status" value="1"/>
</dbReference>
<comment type="caution">
    <text evidence="2">Lacks conserved residue(s) required for the propagation of feature annotation.</text>
</comment>
<dbReference type="EMBL" id="JAHUTJ010066290">
    <property type="protein sequence ID" value="MED6290228.1"/>
    <property type="molecule type" value="Genomic_DNA"/>
</dbReference>
<evidence type="ECO:0000313" key="8">
    <source>
        <dbReference type="Proteomes" id="UP001352852"/>
    </source>
</evidence>
<feature type="domain" description="EGF-like" evidence="6">
    <location>
        <begin position="285"/>
        <end position="321"/>
    </location>
</feature>